<dbReference type="Proteomes" id="UP000811545">
    <property type="component" value="Unassembled WGS sequence"/>
</dbReference>
<sequence length="63" mass="6399">MQYAEMEQTEGGFWPLVVVACVLLVGCNQTNTQVNTGNGSNSSGGTGTSVSADSTANGTKVTK</sequence>
<evidence type="ECO:0000256" key="1">
    <source>
        <dbReference type="SAM" id="MobiDB-lite"/>
    </source>
</evidence>
<feature type="region of interest" description="Disordered" evidence="1">
    <location>
        <begin position="33"/>
        <end position="63"/>
    </location>
</feature>
<dbReference type="AlphaFoldDB" id="A0A9E2BIB6"/>
<protein>
    <submittedName>
        <fullName evidence="2">Uncharacterized protein</fullName>
    </submittedName>
</protein>
<organism evidence="2 3">
    <name type="scientific">Psychracetigena formicireducens</name>
    <dbReference type="NCBI Taxonomy" id="2986056"/>
    <lineage>
        <taxon>Bacteria</taxon>
        <taxon>Bacillati</taxon>
        <taxon>Candidatus Lithacetigenota</taxon>
        <taxon>Candidatus Psychracetigena</taxon>
    </lineage>
</organism>
<comment type="caution">
    <text evidence="2">The sequence shown here is derived from an EMBL/GenBank/DDBJ whole genome shotgun (WGS) entry which is preliminary data.</text>
</comment>
<evidence type="ECO:0000313" key="2">
    <source>
        <dbReference type="EMBL" id="MBT9146072.1"/>
    </source>
</evidence>
<feature type="compositionally biased region" description="Polar residues" evidence="1">
    <location>
        <begin position="52"/>
        <end position="63"/>
    </location>
</feature>
<gene>
    <name evidence="2" type="ORF">DDT42_01951</name>
</gene>
<dbReference type="EMBL" id="QLTW01000299">
    <property type="protein sequence ID" value="MBT9146072.1"/>
    <property type="molecule type" value="Genomic_DNA"/>
</dbReference>
<accession>A0A9E2BIB6</accession>
<name>A0A9E2BIB6_PSYF1</name>
<reference evidence="2 3" key="1">
    <citation type="journal article" date="2021" name="bioRxiv">
        <title>Unique metabolic strategies in Hadean analogues reveal hints for primordial physiology.</title>
        <authorList>
            <person name="Nobu M.K."/>
            <person name="Nakai R."/>
            <person name="Tamazawa S."/>
            <person name="Mori H."/>
            <person name="Toyoda A."/>
            <person name="Ijiri A."/>
            <person name="Suzuki S."/>
            <person name="Kurokawa K."/>
            <person name="Kamagata Y."/>
            <person name="Tamaki H."/>
        </authorList>
    </citation>
    <scope>NUCLEOTIDE SEQUENCE [LARGE SCALE GENOMIC DNA]</scope>
    <source>
        <strain evidence="2">BS525</strain>
    </source>
</reference>
<evidence type="ECO:0000313" key="3">
    <source>
        <dbReference type="Proteomes" id="UP000811545"/>
    </source>
</evidence>
<proteinExistence type="predicted"/>